<protein>
    <submittedName>
        <fullName evidence="3">Fe2OG dioxygenase domain-containing protein</fullName>
    </submittedName>
</protein>
<accession>U6FTA4</accession>
<evidence type="ECO:0000313" key="3">
    <source>
        <dbReference type="WBParaSite" id="EgrG_002066700"/>
    </source>
</evidence>
<evidence type="ECO:0000313" key="2">
    <source>
        <dbReference type="Proteomes" id="UP000492820"/>
    </source>
</evidence>
<evidence type="ECO:0000313" key="1">
    <source>
        <dbReference type="EMBL" id="CDI70156.1"/>
    </source>
</evidence>
<dbReference type="Proteomes" id="UP000492820">
    <property type="component" value="Unassembled WGS sequence"/>
</dbReference>
<dbReference type="EMBL" id="CBLN010003776">
    <property type="protein sequence ID" value="CDI70156.1"/>
    <property type="molecule type" value="Genomic_DNA"/>
</dbReference>
<sequence length="249" mass="27677">MSRSLLSDACQHCYCLLHKTASLHAFFKRSVLADLSNITRWFYARNMLLLPHLRLWLETLGGRDSPEEHASPNCVTNVHHRPSAKNMAMRQLDLIESSHGFSSVLVERRDGEKCEDYSNGEKYTQHSDTCLCVSLRLSPNRRCDFEAACVGFVLRAAVPVWCASACAVAITSGNNSTSFPLHTFFTTSLLLLSPSTRIEDDVIWCKAIILNATHVLLSVSTQQSSGFSDLSQALSTKVYQHTQLAPPTS</sequence>
<gene>
    <name evidence="1" type="ORF">EgrG_002066700</name>
</gene>
<dbReference type="WBParaSite" id="EgrG_002066700">
    <property type="protein sequence ID" value="EgrG_002066700"/>
    <property type="gene ID" value="EgrG_002066700"/>
</dbReference>
<name>U6FTA4_ECHGR</name>
<proteinExistence type="predicted"/>
<reference evidence="1 2" key="1">
    <citation type="journal article" date="2013" name="Nature">
        <title>The genomes of four tapeworm species reveal adaptations to parasitism.</title>
        <authorList>
            <person name="Tsai I.J."/>
            <person name="Zarowiecki M."/>
            <person name="Holroyd N."/>
            <person name="Garciarrubio A."/>
            <person name="Sanchez-Flores A."/>
            <person name="Brooks K.L."/>
            <person name="Tracey A."/>
            <person name="Bobes R.J."/>
            <person name="Fragoso G."/>
            <person name="Sciutto E."/>
            <person name="Aslett M."/>
            <person name="Beasley H."/>
            <person name="Bennett H.M."/>
            <person name="Cai J."/>
            <person name="Camicia F."/>
            <person name="Clark R."/>
            <person name="Cucher M."/>
            <person name="De Silva N."/>
            <person name="Day T.A."/>
            <person name="Deplazes P."/>
            <person name="Estrada K."/>
            <person name="Fernandez C."/>
            <person name="Holland P.W."/>
            <person name="Hou J."/>
            <person name="Hu S."/>
            <person name="Huckvale T."/>
            <person name="Hung S.S."/>
            <person name="Kamenetzky L."/>
            <person name="Keane J.A."/>
            <person name="Kiss F."/>
            <person name="Koziol U."/>
            <person name="Lambert O."/>
            <person name="Liu K."/>
            <person name="Luo X."/>
            <person name="Luo Y."/>
            <person name="Macchiaroli N."/>
            <person name="Nichol S."/>
            <person name="Paps J."/>
            <person name="Parkinson J."/>
            <person name="Pouchkina-Stantcheva N."/>
            <person name="Riddiford N."/>
            <person name="Rosenzvit M."/>
            <person name="Salinas G."/>
            <person name="Wasmuth J.D."/>
            <person name="Zamanian M."/>
            <person name="Zheng Y."/>
            <person name="Cai X."/>
            <person name="Soberon X."/>
            <person name="Olson P.D."/>
            <person name="Laclette J.P."/>
            <person name="Brehm K."/>
            <person name="Berriman M."/>
            <person name="Garciarrubio A."/>
            <person name="Bobes R.J."/>
            <person name="Fragoso G."/>
            <person name="Sanchez-Flores A."/>
            <person name="Estrada K."/>
            <person name="Cevallos M.A."/>
            <person name="Morett E."/>
            <person name="Gonzalez V."/>
            <person name="Portillo T."/>
            <person name="Ochoa-Leyva A."/>
            <person name="Jose M.V."/>
            <person name="Sciutto E."/>
            <person name="Landa A."/>
            <person name="Jimenez L."/>
            <person name="Valdes V."/>
            <person name="Carrero J.C."/>
            <person name="Larralde C."/>
            <person name="Morales-Montor J."/>
            <person name="Limon-Lason J."/>
            <person name="Soberon X."/>
            <person name="Laclette J.P."/>
        </authorList>
    </citation>
    <scope>NUCLEOTIDE SEQUENCE [LARGE SCALE GENOMIC DNA]</scope>
</reference>
<dbReference type="AlphaFoldDB" id="U6FTA4"/>
<reference evidence="3" key="2">
    <citation type="submission" date="2020-10" db="UniProtKB">
        <authorList>
            <consortium name="WormBaseParasite"/>
        </authorList>
    </citation>
    <scope>IDENTIFICATION</scope>
</reference>
<organism evidence="1">
    <name type="scientific">Echinococcus granulosus</name>
    <name type="common">Hydatid tapeworm</name>
    <dbReference type="NCBI Taxonomy" id="6210"/>
    <lineage>
        <taxon>Eukaryota</taxon>
        <taxon>Metazoa</taxon>
        <taxon>Spiralia</taxon>
        <taxon>Lophotrochozoa</taxon>
        <taxon>Platyhelminthes</taxon>
        <taxon>Cestoda</taxon>
        <taxon>Eucestoda</taxon>
        <taxon>Cyclophyllidea</taxon>
        <taxon>Taeniidae</taxon>
        <taxon>Echinococcus</taxon>
        <taxon>Echinococcus granulosus group</taxon>
    </lineage>
</organism>